<sequence length="49" mass="5276">MFGGPPPQMSEAELRAQEAEASLTVQKIITAAIMLYLSPFAIDALKKVV</sequence>
<keyword evidence="3" id="KW-0812">Transmembrane</keyword>
<evidence type="ECO:0000256" key="6">
    <source>
        <dbReference type="ARBA" id="ARBA00022989"/>
    </source>
</evidence>
<dbReference type="Pfam" id="PF10642">
    <property type="entry name" value="Tom5"/>
    <property type="match status" value="1"/>
</dbReference>
<dbReference type="InterPro" id="IPR019603">
    <property type="entry name" value="Tom5"/>
</dbReference>
<dbReference type="EMBL" id="JBFCZG010000011">
    <property type="protein sequence ID" value="KAL3417163.1"/>
    <property type="molecule type" value="Genomic_DNA"/>
</dbReference>
<reference evidence="10 11" key="1">
    <citation type="submission" date="2024-06" db="EMBL/GenBank/DDBJ databases">
        <title>Complete genome of Phlyctema vagabunda strain 19-DSS-EL-015.</title>
        <authorList>
            <person name="Fiorenzani C."/>
        </authorList>
    </citation>
    <scope>NUCLEOTIDE SEQUENCE [LARGE SCALE GENOMIC DNA]</scope>
    <source>
        <strain evidence="10 11">19-DSS-EL-015</strain>
    </source>
</reference>
<evidence type="ECO:0000256" key="9">
    <source>
        <dbReference type="ARBA" id="ARBA00025716"/>
    </source>
</evidence>
<comment type="similarity">
    <text evidence="9">Belongs to the Tom5 family.</text>
</comment>
<keyword evidence="7" id="KW-0496">Mitochondrion</keyword>
<evidence type="ECO:0000256" key="5">
    <source>
        <dbReference type="ARBA" id="ARBA00022927"/>
    </source>
</evidence>
<keyword evidence="5" id="KW-0653">Protein transport</keyword>
<evidence type="ECO:0000256" key="8">
    <source>
        <dbReference type="ARBA" id="ARBA00023136"/>
    </source>
</evidence>
<dbReference type="PANTHER" id="PTHR28188">
    <property type="entry name" value="MITOCHONDRIAL IMPORT RECEPTOR SUBUNIT TOM5"/>
    <property type="match status" value="1"/>
</dbReference>
<keyword evidence="6" id="KW-1133">Transmembrane helix</keyword>
<organism evidence="10 11">
    <name type="scientific">Phlyctema vagabunda</name>
    <dbReference type="NCBI Taxonomy" id="108571"/>
    <lineage>
        <taxon>Eukaryota</taxon>
        <taxon>Fungi</taxon>
        <taxon>Dikarya</taxon>
        <taxon>Ascomycota</taxon>
        <taxon>Pezizomycotina</taxon>
        <taxon>Leotiomycetes</taxon>
        <taxon>Helotiales</taxon>
        <taxon>Dermateaceae</taxon>
        <taxon>Phlyctema</taxon>
    </lineage>
</organism>
<keyword evidence="8" id="KW-0472">Membrane</keyword>
<evidence type="ECO:0000256" key="4">
    <source>
        <dbReference type="ARBA" id="ARBA00022787"/>
    </source>
</evidence>
<comment type="caution">
    <text evidence="10">The sequence shown here is derived from an EMBL/GenBank/DDBJ whole genome shotgun (WGS) entry which is preliminary data.</text>
</comment>
<dbReference type="PANTHER" id="PTHR28188:SF1">
    <property type="entry name" value="MITOCHONDRIAL IMPORT RECEPTOR SUBUNIT TOM5"/>
    <property type="match status" value="1"/>
</dbReference>
<evidence type="ECO:0000256" key="1">
    <source>
        <dbReference type="ARBA" id="ARBA00004572"/>
    </source>
</evidence>
<evidence type="ECO:0000256" key="7">
    <source>
        <dbReference type="ARBA" id="ARBA00023128"/>
    </source>
</evidence>
<protein>
    <recommendedName>
        <fullName evidence="12">Mitochondrial import receptor subunit TOM5-like protein</fullName>
    </recommendedName>
</protein>
<proteinExistence type="inferred from homology"/>
<name>A0ABR4P1J0_9HELO</name>
<keyword evidence="11" id="KW-1185">Reference proteome</keyword>
<gene>
    <name evidence="10" type="ORF">PVAG01_11163</name>
</gene>
<dbReference type="Proteomes" id="UP001629113">
    <property type="component" value="Unassembled WGS sequence"/>
</dbReference>
<keyword evidence="4" id="KW-1000">Mitochondrion outer membrane</keyword>
<evidence type="ECO:0000313" key="11">
    <source>
        <dbReference type="Proteomes" id="UP001629113"/>
    </source>
</evidence>
<comment type="subcellular location">
    <subcellularLocation>
        <location evidence="1">Mitochondrion outer membrane</location>
        <topology evidence="1">Single-pass membrane protein</topology>
    </subcellularLocation>
</comment>
<evidence type="ECO:0000256" key="3">
    <source>
        <dbReference type="ARBA" id="ARBA00022692"/>
    </source>
</evidence>
<evidence type="ECO:0000313" key="10">
    <source>
        <dbReference type="EMBL" id="KAL3417163.1"/>
    </source>
</evidence>
<keyword evidence="2" id="KW-0813">Transport</keyword>
<evidence type="ECO:0000256" key="2">
    <source>
        <dbReference type="ARBA" id="ARBA00022448"/>
    </source>
</evidence>
<accession>A0ABR4P1J0</accession>
<evidence type="ECO:0008006" key="12">
    <source>
        <dbReference type="Google" id="ProtNLM"/>
    </source>
</evidence>